<keyword evidence="4" id="KW-1185">Reference proteome</keyword>
<feature type="transmembrane region" description="Helical" evidence="1">
    <location>
        <begin position="492"/>
        <end position="508"/>
    </location>
</feature>
<evidence type="ECO:0000313" key="3">
    <source>
        <dbReference type="EMBL" id="MBG6135745.1"/>
    </source>
</evidence>
<feature type="transmembrane region" description="Helical" evidence="1">
    <location>
        <begin position="614"/>
        <end position="635"/>
    </location>
</feature>
<protein>
    <recommendedName>
        <fullName evidence="2">NACHT domain-containing protein</fullName>
    </recommendedName>
</protein>
<feature type="domain" description="NACHT" evidence="2">
    <location>
        <begin position="184"/>
        <end position="341"/>
    </location>
</feature>
<organism evidence="3 4">
    <name type="scientific">Longispora fulva</name>
    <dbReference type="NCBI Taxonomy" id="619741"/>
    <lineage>
        <taxon>Bacteria</taxon>
        <taxon>Bacillati</taxon>
        <taxon>Actinomycetota</taxon>
        <taxon>Actinomycetes</taxon>
        <taxon>Micromonosporales</taxon>
        <taxon>Micromonosporaceae</taxon>
        <taxon>Longispora</taxon>
    </lineage>
</organism>
<sequence length="707" mass="76607">MHRADGYPTARVRVARKPTTMVGVWLTRRGRSWWSGLAAVGVLLLVLGALVLVLLYLRSGPTGRQETWDRLASVGGLVLGVAGLGIGVLGTWAALRTPPGDPDVQLDRALADLVQRLRAQWDTEAEDRGLSGPDPIPVRWRPSERAVQPALSEVVFGPGWRATGLRIRGGPGDLARCWLGLPLRQLVVIGAPGSGKTSLAVLLLTEVLRGWAPGDPTAVPVLVNLAGWDPRARHLDTWFAGRLVEQYPFLADRDRYGPDVAARLVAARRVAPVLDGLDEMPKGMHPEALAQLSRALGGRPVVLTCRTDEYEEACLEEDRPFGRALVVEIEPVTARQAADYLAAGGVAGARRWAPVLDVLAAEPTGALATALSTPLTVFLARVAYRATDRDPAELTRFPDATAITDHLVDAFLPAVYADSGPPAPGAPRHPRYPADRARRWLTFLATRLLEPGDNEMAWWRLARVLGPAWDKTIPAIVVTLAAAAPFGFRSEALIVAGVLVSTTIFRLTEVMPRRITLQPWRTVMSLGLCALPTTIAFTAARDTVLFPHWQVLWAAFFFAMALAMGLGGPLSRADLLDPRSTMRDDRRSAIAAGAPAALIVGVPAWILLGPLYGLRFAVGAAIVIGLGSLPGEAWLRFTIARFALAAQGELPWRLVRFLADARRRGMLRQTGAAYQFRHLRLQERILAAYPDPAMADEDAPVRSDSSR</sequence>
<keyword evidence="1" id="KW-1133">Transmembrane helix</keyword>
<evidence type="ECO:0000313" key="4">
    <source>
        <dbReference type="Proteomes" id="UP000622552"/>
    </source>
</evidence>
<dbReference type="Proteomes" id="UP000622552">
    <property type="component" value="Unassembled WGS sequence"/>
</dbReference>
<dbReference type="Gene3D" id="3.40.50.300">
    <property type="entry name" value="P-loop containing nucleotide triphosphate hydrolases"/>
    <property type="match status" value="1"/>
</dbReference>
<dbReference type="SUPFAM" id="SSF52540">
    <property type="entry name" value="P-loop containing nucleoside triphosphate hydrolases"/>
    <property type="match status" value="1"/>
</dbReference>
<gene>
    <name evidence="3" type="ORF">IW245_001939</name>
</gene>
<dbReference type="InterPro" id="IPR027417">
    <property type="entry name" value="P-loop_NTPase"/>
</dbReference>
<feature type="transmembrane region" description="Helical" evidence="1">
    <location>
        <begin position="589"/>
        <end position="608"/>
    </location>
</feature>
<dbReference type="Pfam" id="PF05729">
    <property type="entry name" value="NACHT"/>
    <property type="match status" value="1"/>
</dbReference>
<evidence type="ECO:0000259" key="2">
    <source>
        <dbReference type="Pfam" id="PF05729"/>
    </source>
</evidence>
<comment type="caution">
    <text evidence="3">The sequence shown here is derived from an EMBL/GenBank/DDBJ whole genome shotgun (WGS) entry which is preliminary data.</text>
</comment>
<keyword evidence="1" id="KW-0472">Membrane</keyword>
<dbReference type="EMBL" id="JADOUF010000001">
    <property type="protein sequence ID" value="MBG6135745.1"/>
    <property type="molecule type" value="Genomic_DNA"/>
</dbReference>
<proteinExistence type="predicted"/>
<evidence type="ECO:0000256" key="1">
    <source>
        <dbReference type="SAM" id="Phobius"/>
    </source>
</evidence>
<name>A0A8J7GC75_9ACTN</name>
<feature type="transmembrane region" description="Helical" evidence="1">
    <location>
        <begin position="77"/>
        <end position="95"/>
    </location>
</feature>
<feature type="transmembrane region" description="Helical" evidence="1">
    <location>
        <begin position="33"/>
        <end position="57"/>
    </location>
</feature>
<dbReference type="AlphaFoldDB" id="A0A8J7GC75"/>
<reference evidence="3" key="1">
    <citation type="submission" date="2020-11" db="EMBL/GenBank/DDBJ databases">
        <title>Sequencing the genomes of 1000 actinobacteria strains.</title>
        <authorList>
            <person name="Klenk H.-P."/>
        </authorList>
    </citation>
    <scope>NUCLEOTIDE SEQUENCE</scope>
    <source>
        <strain evidence="3">DSM 45356</strain>
    </source>
</reference>
<dbReference type="RefSeq" id="WP_197002812.1">
    <property type="nucleotide sequence ID" value="NZ_BONS01000002.1"/>
</dbReference>
<keyword evidence="1" id="KW-0812">Transmembrane</keyword>
<dbReference type="InterPro" id="IPR007111">
    <property type="entry name" value="NACHT_NTPase"/>
</dbReference>
<accession>A0A8J7GC75</accession>
<feature type="transmembrane region" description="Helical" evidence="1">
    <location>
        <begin position="551"/>
        <end position="568"/>
    </location>
</feature>
<feature type="transmembrane region" description="Helical" evidence="1">
    <location>
        <begin position="520"/>
        <end position="539"/>
    </location>
</feature>